<protein>
    <recommendedName>
        <fullName evidence="4">Regulatory protein YrvL</fullName>
    </recommendedName>
</protein>
<feature type="transmembrane region" description="Helical" evidence="1">
    <location>
        <begin position="21"/>
        <end position="54"/>
    </location>
</feature>
<evidence type="ECO:0000313" key="2">
    <source>
        <dbReference type="EMBL" id="RDZ05245.1"/>
    </source>
</evidence>
<evidence type="ECO:0000313" key="3">
    <source>
        <dbReference type="Proteomes" id="UP000256519"/>
    </source>
</evidence>
<keyword evidence="1" id="KW-0812">Transmembrane</keyword>
<keyword evidence="1" id="KW-0472">Membrane</keyword>
<feature type="transmembrane region" description="Helical" evidence="1">
    <location>
        <begin position="60"/>
        <end position="88"/>
    </location>
</feature>
<name>A0A3D8WT88_PRIMG</name>
<dbReference type="Proteomes" id="UP000256519">
    <property type="component" value="Unassembled WGS sequence"/>
</dbReference>
<evidence type="ECO:0008006" key="4">
    <source>
        <dbReference type="Google" id="ProtNLM"/>
    </source>
</evidence>
<proteinExistence type="predicted"/>
<dbReference type="AlphaFoldDB" id="A0A3D8WT88"/>
<dbReference type="EMBL" id="PQWM01000085">
    <property type="protein sequence ID" value="RDZ05245.1"/>
    <property type="molecule type" value="Genomic_DNA"/>
</dbReference>
<evidence type="ECO:0000256" key="1">
    <source>
        <dbReference type="SAM" id="Phobius"/>
    </source>
</evidence>
<feature type="transmembrane region" description="Helical" evidence="1">
    <location>
        <begin position="124"/>
        <end position="146"/>
    </location>
</feature>
<comment type="caution">
    <text evidence="2">The sequence shown here is derived from an EMBL/GenBank/DDBJ whole genome shotgun (WGS) entry which is preliminary data.</text>
</comment>
<sequence>MFTLKSKKTGPSHNIYNFFTKVFTVISITLIVIIAILLMLGAFVFGFIGLFKIFGVQYDSFLSLLIFLLMFFIIGFIVDLLSIFLINTFSQQIKNSKRKFLVRMVIDCSFSWIAIHTADELIRSINIPSITELIAVFLLFLLEVIMDMNSKGESNKSSLVP</sequence>
<accession>A0A3D8WT88</accession>
<dbReference type="Pfam" id="PF14184">
    <property type="entry name" value="YrvL"/>
    <property type="match status" value="1"/>
</dbReference>
<keyword evidence="1" id="KW-1133">Transmembrane helix</keyword>
<dbReference type="InterPro" id="IPR025912">
    <property type="entry name" value="YrvL"/>
</dbReference>
<gene>
    <name evidence="2" type="ORF">C3744_29900</name>
</gene>
<organism evidence="2 3">
    <name type="scientific">Priestia megaterium</name>
    <name type="common">Bacillus megaterium</name>
    <dbReference type="NCBI Taxonomy" id="1404"/>
    <lineage>
        <taxon>Bacteria</taxon>
        <taxon>Bacillati</taxon>
        <taxon>Bacillota</taxon>
        <taxon>Bacilli</taxon>
        <taxon>Bacillales</taxon>
        <taxon>Bacillaceae</taxon>
        <taxon>Priestia</taxon>
    </lineage>
</organism>
<reference evidence="2" key="1">
    <citation type="journal article" date="2018" name="Appl. Environ. Microbiol.">
        <title>Antimicrobial susceptibility testing and tentative epidemiological cut-off values of five Bacillus species relevant for use as animal feed additives or for plant protection.</title>
        <authorList>
            <person name="Agerso Y."/>
            <person name="Stuer-Lauridsen B."/>
            <person name="Bjerre K."/>
            <person name="Jensen M.G."/>
            <person name="Johansen E."/>
            <person name="Bennedsen M."/>
            <person name="Brockmann E."/>
            <person name="Nielsen B."/>
        </authorList>
    </citation>
    <scope>NUCLEOTIDE SEQUENCE [LARGE SCALE GENOMIC DNA]</scope>
    <source>
        <strain evidence="2">CHCC20162</strain>
    </source>
</reference>